<evidence type="ECO:0000256" key="1">
    <source>
        <dbReference type="SAM" id="MobiDB-lite"/>
    </source>
</evidence>
<feature type="transmembrane region" description="Helical" evidence="2">
    <location>
        <begin position="135"/>
        <end position="153"/>
    </location>
</feature>
<dbReference type="OrthoDB" id="3837845at2"/>
<protein>
    <recommendedName>
        <fullName evidence="5">DMT family transporter</fullName>
    </recommendedName>
</protein>
<keyword evidence="4" id="KW-1185">Reference proteome</keyword>
<reference evidence="3 4" key="1">
    <citation type="submission" date="2019-05" db="EMBL/GenBank/DDBJ databases">
        <title>Nakamurella sp. N5BH11, whole genome shotgun sequence.</title>
        <authorList>
            <person name="Tuo L."/>
        </authorList>
    </citation>
    <scope>NUCLEOTIDE SEQUENCE [LARGE SCALE GENOMIC DNA]</scope>
    <source>
        <strain evidence="3 4">N5BH11</strain>
    </source>
</reference>
<feature type="region of interest" description="Disordered" evidence="1">
    <location>
        <begin position="281"/>
        <end position="315"/>
    </location>
</feature>
<dbReference type="PANTHER" id="PTHR40761:SF1">
    <property type="entry name" value="CONSERVED INTEGRAL MEMBRANE ALANINE VALINE AND LEUCINE RICH PROTEIN-RELATED"/>
    <property type="match status" value="1"/>
</dbReference>
<feature type="transmembrane region" description="Helical" evidence="2">
    <location>
        <begin position="160"/>
        <end position="178"/>
    </location>
</feature>
<comment type="caution">
    <text evidence="3">The sequence shown here is derived from an EMBL/GenBank/DDBJ whole genome shotgun (WGS) entry which is preliminary data.</text>
</comment>
<dbReference type="Proteomes" id="UP000306985">
    <property type="component" value="Unassembled WGS sequence"/>
</dbReference>
<organism evidence="3 4">
    <name type="scientific">Nakamurella flava</name>
    <dbReference type="NCBI Taxonomy" id="2576308"/>
    <lineage>
        <taxon>Bacteria</taxon>
        <taxon>Bacillati</taxon>
        <taxon>Actinomycetota</taxon>
        <taxon>Actinomycetes</taxon>
        <taxon>Nakamurellales</taxon>
        <taxon>Nakamurellaceae</taxon>
        <taxon>Nakamurella</taxon>
    </lineage>
</organism>
<keyword evidence="2" id="KW-1133">Transmembrane helix</keyword>
<name>A0A4V6Y6Q5_9ACTN</name>
<feature type="transmembrane region" description="Helical" evidence="2">
    <location>
        <begin position="255"/>
        <end position="275"/>
    </location>
</feature>
<proteinExistence type="predicted"/>
<keyword evidence="2" id="KW-0812">Transmembrane</keyword>
<evidence type="ECO:0000313" key="3">
    <source>
        <dbReference type="EMBL" id="TKV58305.1"/>
    </source>
</evidence>
<evidence type="ECO:0000256" key="2">
    <source>
        <dbReference type="SAM" id="Phobius"/>
    </source>
</evidence>
<feature type="transmembrane region" description="Helical" evidence="2">
    <location>
        <begin position="223"/>
        <end position="243"/>
    </location>
</feature>
<dbReference type="PANTHER" id="PTHR40761">
    <property type="entry name" value="CONSERVED INTEGRAL MEMBRANE ALANINE VALINE AND LEUCINE RICH PROTEIN-RELATED"/>
    <property type="match status" value="1"/>
</dbReference>
<feature type="transmembrane region" description="Helical" evidence="2">
    <location>
        <begin position="77"/>
        <end position="98"/>
    </location>
</feature>
<keyword evidence="2" id="KW-0472">Membrane</keyword>
<dbReference type="EMBL" id="SZZH01000003">
    <property type="protein sequence ID" value="TKV58305.1"/>
    <property type="molecule type" value="Genomic_DNA"/>
</dbReference>
<feature type="transmembrane region" description="Helical" evidence="2">
    <location>
        <begin position="105"/>
        <end position="123"/>
    </location>
</feature>
<evidence type="ECO:0008006" key="5">
    <source>
        <dbReference type="Google" id="ProtNLM"/>
    </source>
</evidence>
<accession>A0A4V6Y6Q5</accession>
<evidence type="ECO:0000313" key="4">
    <source>
        <dbReference type="Proteomes" id="UP000306985"/>
    </source>
</evidence>
<dbReference type="AlphaFoldDB" id="A0A4V6Y6Q5"/>
<gene>
    <name evidence="3" type="ORF">FDO65_12010</name>
</gene>
<sequence length="315" mass="32154">MTLTVMLTGLLIAALACLGSGLGSAMEAFGVHRAAARTGGSADLAPLLRTPQYVAGLGVDVLGSVCTVIALQYLPLFLVQAIVAASVGVTAVVMAVTGRPVGRRAWIALGASLIGLALLATSAEPANGPMVDTVWQWLLLASALPLTGLGLVVERRPHRATPVLFGLLAGVSFSVVSISARGLDLPEPPWLLMRMPSAWAIAVLGILGTVFFARGLQHGRVTVVAAVTFTTETMLPAAVGLLFLGDEIRPGREPLAVVGFGIAVVAAMFLARFAAPGLPPGPAHRANGAEATRQPDGPKRSTRNAAAGSPPSTSS</sequence>
<dbReference type="RefSeq" id="WP_137449968.1">
    <property type="nucleotide sequence ID" value="NZ_SZZH01000003.1"/>
</dbReference>
<feature type="transmembrane region" description="Helical" evidence="2">
    <location>
        <begin position="198"/>
        <end position="216"/>
    </location>
</feature>